<organism evidence="4 5">
    <name type="scientific">Flavobacterium taihuense</name>
    <dbReference type="NCBI Taxonomy" id="2857508"/>
    <lineage>
        <taxon>Bacteria</taxon>
        <taxon>Pseudomonadati</taxon>
        <taxon>Bacteroidota</taxon>
        <taxon>Flavobacteriia</taxon>
        <taxon>Flavobacteriales</taxon>
        <taxon>Flavobacteriaceae</taxon>
        <taxon>Flavobacterium</taxon>
    </lineage>
</organism>
<keyword evidence="1 4" id="KW-0378">Hydrolase</keyword>
<name>A0ABS6XUS1_9FLAO</name>
<keyword evidence="3" id="KW-1133">Transmembrane helix</keyword>
<proteinExistence type="predicted"/>
<sequence length="281" mass="33703">MKRKNTRTTYTRKAKKKNSIFSTKFFRYFIIGFLLLVVLSVAYHYRSSFAYYLGFKSHYNKETNVFSEARNLKVLEKSKGKVVGIDVSEYQGKIRWSYVDTIEEKYPIRYVFIRATVGNDRVDNQFKLNWLGAKENKMIRGAYHYYRPNENSLEQAKLFIKTVKLKKGDLPPVLDIERLPKEQSIERLKIGLRRWLEAIESHYGVRPIIYTGEKYYDDFLKEEFSDYLFWIANYNFYREEIQEDWLFWQFTEKATVPGIENNVDVNIYNGDLQQLEYITVE</sequence>
<dbReference type="SMART" id="SM00641">
    <property type="entry name" value="Glyco_25"/>
    <property type="match status" value="1"/>
</dbReference>
<keyword evidence="3" id="KW-0472">Membrane</keyword>
<dbReference type="InterPro" id="IPR018077">
    <property type="entry name" value="Glyco_hydro_fam25_subgr"/>
</dbReference>
<dbReference type="RefSeq" id="WP_219316878.1">
    <property type="nucleotide sequence ID" value="NZ_JAHWYN010000005.1"/>
</dbReference>
<evidence type="ECO:0000313" key="4">
    <source>
        <dbReference type="EMBL" id="MBW4360396.1"/>
    </source>
</evidence>
<dbReference type="PROSITE" id="PS51904">
    <property type="entry name" value="GLYCOSYL_HYDROL_F25_2"/>
    <property type="match status" value="1"/>
</dbReference>
<comment type="caution">
    <text evidence="4">The sequence shown here is derived from an EMBL/GenBank/DDBJ whole genome shotgun (WGS) entry which is preliminary data.</text>
</comment>
<keyword evidence="3" id="KW-0812">Transmembrane</keyword>
<dbReference type="Proteomes" id="UP000812031">
    <property type="component" value="Unassembled WGS sequence"/>
</dbReference>
<dbReference type="CDD" id="cd06524">
    <property type="entry name" value="GH25_YegX-like"/>
    <property type="match status" value="1"/>
</dbReference>
<dbReference type="PANTHER" id="PTHR34135">
    <property type="entry name" value="LYSOZYME"/>
    <property type="match status" value="1"/>
</dbReference>
<gene>
    <name evidence="4" type="ORF">KZH69_07845</name>
</gene>
<protein>
    <submittedName>
        <fullName evidence="4">Glycoside hydrolase family 25 protein</fullName>
    </submittedName>
</protein>
<accession>A0ABS6XUS1</accession>
<evidence type="ECO:0000313" key="5">
    <source>
        <dbReference type="Proteomes" id="UP000812031"/>
    </source>
</evidence>
<dbReference type="PANTHER" id="PTHR34135:SF2">
    <property type="entry name" value="LYSOZYME"/>
    <property type="match status" value="1"/>
</dbReference>
<evidence type="ECO:0000256" key="1">
    <source>
        <dbReference type="ARBA" id="ARBA00022801"/>
    </source>
</evidence>
<keyword evidence="5" id="KW-1185">Reference proteome</keyword>
<feature type="transmembrane region" description="Helical" evidence="3">
    <location>
        <begin position="25"/>
        <end position="45"/>
    </location>
</feature>
<reference evidence="4 5" key="1">
    <citation type="submission" date="2021-07" db="EMBL/GenBank/DDBJ databases">
        <title>Flavobacterium sp. nov. isolated from sediment on the Taihu Lake.</title>
        <authorList>
            <person name="Qu J.-H."/>
        </authorList>
    </citation>
    <scope>NUCLEOTIDE SEQUENCE [LARGE SCALE GENOMIC DNA]</scope>
    <source>
        <strain evidence="4 5">NAS39</strain>
    </source>
</reference>
<evidence type="ECO:0000256" key="2">
    <source>
        <dbReference type="ARBA" id="ARBA00023295"/>
    </source>
</evidence>
<dbReference type="Pfam" id="PF01183">
    <property type="entry name" value="Glyco_hydro_25"/>
    <property type="match status" value="1"/>
</dbReference>
<evidence type="ECO:0000256" key="3">
    <source>
        <dbReference type="SAM" id="Phobius"/>
    </source>
</evidence>
<dbReference type="GO" id="GO:0016787">
    <property type="term" value="F:hydrolase activity"/>
    <property type="evidence" value="ECO:0007669"/>
    <property type="project" value="UniProtKB-KW"/>
</dbReference>
<keyword evidence="2" id="KW-0326">Glycosidase</keyword>
<dbReference type="EMBL" id="JAHWYN010000005">
    <property type="protein sequence ID" value="MBW4360396.1"/>
    <property type="molecule type" value="Genomic_DNA"/>
</dbReference>
<dbReference type="InterPro" id="IPR002053">
    <property type="entry name" value="Glyco_hydro_25"/>
</dbReference>